<organism evidence="2 3">
    <name type="scientific">Penicillium decumbens</name>
    <dbReference type="NCBI Taxonomy" id="69771"/>
    <lineage>
        <taxon>Eukaryota</taxon>
        <taxon>Fungi</taxon>
        <taxon>Dikarya</taxon>
        <taxon>Ascomycota</taxon>
        <taxon>Pezizomycotina</taxon>
        <taxon>Eurotiomycetes</taxon>
        <taxon>Eurotiomycetidae</taxon>
        <taxon>Eurotiales</taxon>
        <taxon>Aspergillaceae</taxon>
        <taxon>Penicillium</taxon>
    </lineage>
</organism>
<sequence length="168" mass="18305">MPVWSRERPKVNSAIAVPAAAFAQRNSDPHLTSQIIRLEPPLALAKSKYCGPLRRNRASPHRVPRAGNRGTESRPLDQAAQNNANVNGITASSFEDAWIAYSKDFFEQMQENLQDFVTARINEVTKYWSSSAATKAFTKAGAAAVAKALAEKLSGVSTDVVIDSTFVQ</sequence>
<evidence type="ECO:0000313" key="3">
    <source>
        <dbReference type="Proteomes" id="UP000191522"/>
    </source>
</evidence>
<dbReference type="OrthoDB" id="73875at2759"/>
<feature type="compositionally biased region" description="Basic residues" evidence="1">
    <location>
        <begin position="54"/>
        <end position="64"/>
    </location>
</feature>
<feature type="region of interest" description="Disordered" evidence="1">
    <location>
        <begin position="53"/>
        <end position="80"/>
    </location>
</feature>
<dbReference type="Proteomes" id="UP000191522">
    <property type="component" value="Unassembled WGS sequence"/>
</dbReference>
<evidence type="ECO:0000256" key="1">
    <source>
        <dbReference type="SAM" id="MobiDB-lite"/>
    </source>
</evidence>
<name>A0A1V6NZ95_PENDC</name>
<dbReference type="EMBL" id="MDYL01000028">
    <property type="protein sequence ID" value="OQD69970.1"/>
    <property type="molecule type" value="Genomic_DNA"/>
</dbReference>
<dbReference type="AlphaFoldDB" id="A0A1V6NZ95"/>
<reference evidence="3" key="1">
    <citation type="journal article" date="2017" name="Nat. Microbiol.">
        <title>Global analysis of biosynthetic gene clusters reveals vast potential of secondary metabolite production in Penicillium species.</title>
        <authorList>
            <person name="Nielsen J.C."/>
            <person name="Grijseels S."/>
            <person name="Prigent S."/>
            <person name="Ji B."/>
            <person name="Dainat J."/>
            <person name="Nielsen K.F."/>
            <person name="Frisvad J.C."/>
            <person name="Workman M."/>
            <person name="Nielsen J."/>
        </authorList>
    </citation>
    <scope>NUCLEOTIDE SEQUENCE [LARGE SCALE GENOMIC DNA]</scope>
    <source>
        <strain evidence="3">IBT 11843</strain>
    </source>
</reference>
<gene>
    <name evidence="2" type="ORF">PENDEC_c028G01873</name>
</gene>
<evidence type="ECO:0000313" key="2">
    <source>
        <dbReference type="EMBL" id="OQD69970.1"/>
    </source>
</evidence>
<proteinExistence type="predicted"/>
<comment type="caution">
    <text evidence="2">The sequence shown here is derived from an EMBL/GenBank/DDBJ whole genome shotgun (WGS) entry which is preliminary data.</text>
</comment>
<accession>A0A1V6NZ95</accession>
<protein>
    <submittedName>
        <fullName evidence="2">Uncharacterized protein</fullName>
    </submittedName>
</protein>
<keyword evidence="3" id="KW-1185">Reference proteome</keyword>